<proteinExistence type="predicted"/>
<comment type="caution">
    <text evidence="1">The sequence shown here is derived from an EMBL/GenBank/DDBJ whole genome shotgun (WGS) entry which is preliminary data.</text>
</comment>
<keyword evidence="1" id="KW-0449">Lipoprotein</keyword>
<dbReference type="RefSeq" id="WP_076093529.1">
    <property type="nucleotide sequence ID" value="NZ_MTHD01000002.1"/>
</dbReference>
<evidence type="ECO:0000313" key="1">
    <source>
        <dbReference type="EMBL" id="OMG54964.1"/>
    </source>
</evidence>
<dbReference type="NCBIfam" id="TIGR03352">
    <property type="entry name" value="VI_chp_3"/>
    <property type="match status" value="1"/>
</dbReference>
<dbReference type="Gene3D" id="2.60.40.4150">
    <property type="entry name" value="Type VI secretion system, lipoprotein SciN"/>
    <property type="match status" value="1"/>
</dbReference>
<keyword evidence="2" id="KW-1185">Reference proteome</keyword>
<protein>
    <submittedName>
        <fullName evidence="1">Type VI secretion system-associated lipoprotein</fullName>
    </submittedName>
</protein>
<sequence length="198" mass="20994">MVVLIFAALASGCATTSGVQLAGTAIGIVLEATGVLKKDGDPAKRVRDLSVRIFGGEELNTTSSGVPMSLVAKIYVLRSPERLRTLTYPQMTSQEGEKEAFGEDLIMVREVTIIPGKSYELPFKIPGDATTIGIVGMYRAPYSYRWKLAFDAGNSYSTGIVVGAHACALTASKGALRSDISPDTVQSLVGVQCNTQKS</sequence>
<dbReference type="AlphaFoldDB" id="A0A1R1I8F5"/>
<dbReference type="EMBL" id="MTHD01000002">
    <property type="protein sequence ID" value="OMG54964.1"/>
    <property type="molecule type" value="Genomic_DNA"/>
</dbReference>
<accession>A0A1R1I8F5</accession>
<organism evidence="1 2">
    <name type="scientific">Azonexus hydrophilus</name>
    <dbReference type="NCBI Taxonomy" id="418702"/>
    <lineage>
        <taxon>Bacteria</taxon>
        <taxon>Pseudomonadati</taxon>
        <taxon>Pseudomonadota</taxon>
        <taxon>Betaproteobacteria</taxon>
        <taxon>Rhodocyclales</taxon>
        <taxon>Azonexaceae</taxon>
        <taxon>Azonexus</taxon>
    </lineage>
</organism>
<dbReference type="Pfam" id="PF12790">
    <property type="entry name" value="T6SS-SciN"/>
    <property type="match status" value="1"/>
</dbReference>
<dbReference type="InterPro" id="IPR017734">
    <property type="entry name" value="T6SS_SciN"/>
</dbReference>
<gene>
    <name evidence="1" type="ORF">BJN45_07370</name>
</gene>
<dbReference type="InterPro" id="IPR038706">
    <property type="entry name" value="Type_VI_SciN-like_sf"/>
</dbReference>
<dbReference type="PANTHER" id="PTHR37625">
    <property type="entry name" value="OUTER MEMBRANE LIPOPROTEIN-RELATED"/>
    <property type="match status" value="1"/>
</dbReference>
<evidence type="ECO:0000313" key="2">
    <source>
        <dbReference type="Proteomes" id="UP000187526"/>
    </source>
</evidence>
<dbReference type="PANTHER" id="PTHR37625:SF4">
    <property type="entry name" value="OUTER MEMBRANE LIPOPROTEIN"/>
    <property type="match status" value="1"/>
</dbReference>
<dbReference type="STRING" id="418702.BJN45_07370"/>
<reference evidence="1 2" key="1">
    <citation type="submission" date="2016-10" db="EMBL/GenBank/DDBJ databases">
        <title>Alkaliphiles isolated from bioreactors.</title>
        <authorList>
            <person name="Salah Z."/>
            <person name="Rout S.P."/>
            <person name="Humphreys P.N."/>
        </authorList>
    </citation>
    <scope>NUCLEOTIDE SEQUENCE [LARGE SCALE GENOMIC DNA]</scope>
    <source>
        <strain evidence="1 2">ZS02</strain>
    </source>
</reference>
<dbReference type="Proteomes" id="UP000187526">
    <property type="component" value="Unassembled WGS sequence"/>
</dbReference>
<name>A0A1R1I8F5_9RHOO</name>